<keyword evidence="8" id="KW-0408">Iron</keyword>
<dbReference type="InterPro" id="IPR010105">
    <property type="entry name" value="TonB_sidphr_rcpt"/>
</dbReference>
<evidence type="ECO:0000256" key="3">
    <source>
        <dbReference type="ARBA" id="ARBA00022448"/>
    </source>
</evidence>
<keyword evidence="13 14" id="KW-0998">Cell outer membrane</keyword>
<evidence type="ECO:0000259" key="20">
    <source>
        <dbReference type="Pfam" id="PF07715"/>
    </source>
</evidence>
<dbReference type="InterPro" id="IPR000531">
    <property type="entry name" value="Beta-barrel_TonB"/>
</dbReference>
<dbReference type="Proteomes" id="UP000430368">
    <property type="component" value="Chromosome"/>
</dbReference>
<evidence type="ECO:0000256" key="12">
    <source>
        <dbReference type="ARBA" id="ARBA00023170"/>
    </source>
</evidence>
<keyword evidence="22" id="KW-1185">Reference proteome</keyword>
<evidence type="ECO:0000256" key="14">
    <source>
        <dbReference type="PROSITE-ProRule" id="PRU01360"/>
    </source>
</evidence>
<evidence type="ECO:0000256" key="16">
    <source>
        <dbReference type="PROSITE-ProRule" id="PRU10144"/>
    </source>
</evidence>
<feature type="domain" description="TonB-dependent receptor plug" evidence="20">
    <location>
        <begin position="86"/>
        <end position="188"/>
    </location>
</feature>
<protein>
    <submittedName>
        <fullName evidence="21">Ferrichrome porin FhuA</fullName>
    </submittedName>
</protein>
<evidence type="ECO:0000259" key="19">
    <source>
        <dbReference type="Pfam" id="PF00593"/>
    </source>
</evidence>
<dbReference type="InterPro" id="IPR039426">
    <property type="entry name" value="TonB-dep_rcpt-like"/>
</dbReference>
<evidence type="ECO:0000256" key="9">
    <source>
        <dbReference type="ARBA" id="ARBA00023065"/>
    </source>
</evidence>
<dbReference type="PANTHER" id="PTHR32552:SF68">
    <property type="entry name" value="FERRICHROME OUTER MEMBRANE TRANSPORTER_PHAGE RECEPTOR"/>
    <property type="match status" value="1"/>
</dbReference>
<evidence type="ECO:0000313" key="22">
    <source>
        <dbReference type="Proteomes" id="UP000430368"/>
    </source>
</evidence>
<dbReference type="Pfam" id="PF07715">
    <property type="entry name" value="Plug"/>
    <property type="match status" value="1"/>
</dbReference>
<evidence type="ECO:0000256" key="15">
    <source>
        <dbReference type="PROSITE-ProRule" id="PRU10143"/>
    </source>
</evidence>
<keyword evidence="9" id="KW-0406">Ion transport</keyword>
<keyword evidence="10 15" id="KW-0798">TonB box</keyword>
<proteinExistence type="inferred from homology"/>
<dbReference type="PROSITE" id="PS00430">
    <property type="entry name" value="TONB_DEPENDENT_REC_1"/>
    <property type="match status" value="1"/>
</dbReference>
<dbReference type="CDD" id="cd01347">
    <property type="entry name" value="ligand_gated_channel"/>
    <property type="match status" value="1"/>
</dbReference>
<dbReference type="PANTHER" id="PTHR32552">
    <property type="entry name" value="FERRICHROME IRON RECEPTOR-RELATED"/>
    <property type="match status" value="1"/>
</dbReference>
<evidence type="ECO:0000313" key="21">
    <source>
        <dbReference type="EMBL" id="QHA88123.1"/>
    </source>
</evidence>
<dbReference type="InterPro" id="IPR037066">
    <property type="entry name" value="Plug_dom_sf"/>
</dbReference>
<feature type="short sequence motif" description="TonB C-terminal box" evidence="16">
    <location>
        <begin position="715"/>
        <end position="732"/>
    </location>
</feature>
<dbReference type="PROSITE" id="PS52016">
    <property type="entry name" value="TONB_DEPENDENT_REC_3"/>
    <property type="match status" value="1"/>
</dbReference>
<dbReference type="RefSeq" id="WP_160030071.1">
    <property type="nucleotide sequence ID" value="NZ_CP041764.1"/>
</dbReference>
<evidence type="ECO:0000256" key="4">
    <source>
        <dbReference type="ARBA" id="ARBA00022452"/>
    </source>
</evidence>
<keyword evidence="4 14" id="KW-1134">Transmembrane beta strand</keyword>
<evidence type="ECO:0000256" key="6">
    <source>
        <dbReference type="ARBA" id="ARBA00022692"/>
    </source>
</evidence>
<dbReference type="Gene3D" id="2.170.130.10">
    <property type="entry name" value="TonB-dependent receptor, plug domain"/>
    <property type="match status" value="1"/>
</dbReference>
<keyword evidence="7 18" id="KW-0732">Signal</keyword>
<keyword evidence="6 14" id="KW-0812">Transmembrane</keyword>
<dbReference type="InterPro" id="IPR036942">
    <property type="entry name" value="Beta-barrel_TonB_sf"/>
</dbReference>
<reference evidence="21 22" key="1">
    <citation type="submission" date="2019-07" db="EMBL/GenBank/DDBJ databases">
        <title>Serratia dokdonensis sp. nov., an elicitor of systemic resistance in Nicotiana Tabacum.</title>
        <authorList>
            <person name="Son J.-S."/>
            <person name="Hwang Y.-J."/>
            <person name="Lee S.-Y."/>
            <person name="Ghim S.-Y."/>
        </authorList>
    </citation>
    <scope>NUCLEOTIDE SEQUENCE [LARGE SCALE GENOMIC DNA]</scope>
    <source>
        <strain evidence="21 22">KUDC3025</strain>
    </source>
</reference>
<evidence type="ECO:0000256" key="1">
    <source>
        <dbReference type="ARBA" id="ARBA00004571"/>
    </source>
</evidence>
<evidence type="ECO:0000256" key="18">
    <source>
        <dbReference type="SAM" id="SignalP"/>
    </source>
</evidence>
<dbReference type="InterPro" id="IPR010916">
    <property type="entry name" value="TonB_box_CS"/>
</dbReference>
<keyword evidence="5" id="KW-0410">Iron transport</keyword>
<dbReference type="EMBL" id="CP041764">
    <property type="protein sequence ID" value="QHA88123.1"/>
    <property type="molecule type" value="Genomic_DNA"/>
</dbReference>
<evidence type="ECO:0000256" key="7">
    <source>
        <dbReference type="ARBA" id="ARBA00022729"/>
    </source>
</evidence>
<feature type="chain" id="PRO_5047466655" evidence="18">
    <location>
        <begin position="39"/>
        <end position="732"/>
    </location>
</feature>
<keyword evidence="12" id="KW-0675">Receptor</keyword>
<feature type="domain" description="TonB-dependent receptor-like beta-barrel" evidence="19">
    <location>
        <begin position="262"/>
        <end position="701"/>
    </location>
</feature>
<feature type="signal peptide" evidence="18">
    <location>
        <begin position="1"/>
        <end position="38"/>
    </location>
</feature>
<accession>A0ABX6GPD9</accession>
<dbReference type="InterPro" id="IPR010917">
    <property type="entry name" value="TonB_rcpt_CS"/>
</dbReference>
<dbReference type="NCBIfam" id="TIGR01783">
    <property type="entry name" value="TonB-siderophor"/>
    <property type="match status" value="1"/>
</dbReference>
<evidence type="ECO:0000256" key="5">
    <source>
        <dbReference type="ARBA" id="ARBA00022496"/>
    </source>
</evidence>
<dbReference type="Pfam" id="PF00593">
    <property type="entry name" value="TonB_dep_Rec_b-barrel"/>
    <property type="match status" value="1"/>
</dbReference>
<evidence type="ECO:0000256" key="10">
    <source>
        <dbReference type="ARBA" id="ARBA00023077"/>
    </source>
</evidence>
<dbReference type="SUPFAM" id="SSF56935">
    <property type="entry name" value="Porins"/>
    <property type="match status" value="1"/>
</dbReference>
<evidence type="ECO:0000256" key="13">
    <source>
        <dbReference type="ARBA" id="ARBA00023237"/>
    </source>
</evidence>
<gene>
    <name evidence="21" type="primary">fhuA</name>
    <name evidence="21" type="ORF">FO014_14810</name>
</gene>
<evidence type="ECO:0000256" key="11">
    <source>
        <dbReference type="ARBA" id="ARBA00023136"/>
    </source>
</evidence>
<feature type="short sequence motif" description="TonB box" evidence="15">
    <location>
        <begin position="50"/>
        <end position="56"/>
    </location>
</feature>
<dbReference type="PROSITE" id="PS01156">
    <property type="entry name" value="TONB_DEPENDENT_REC_2"/>
    <property type="match status" value="1"/>
</dbReference>
<dbReference type="Gene3D" id="2.40.170.20">
    <property type="entry name" value="TonB-dependent receptor, beta-barrel domain"/>
    <property type="match status" value="1"/>
</dbReference>
<dbReference type="InterPro" id="IPR012910">
    <property type="entry name" value="Plug_dom"/>
</dbReference>
<evidence type="ECO:0000256" key="17">
    <source>
        <dbReference type="RuleBase" id="RU003357"/>
    </source>
</evidence>
<comment type="subcellular location">
    <subcellularLocation>
        <location evidence="1 14">Cell outer membrane</location>
        <topology evidence="1 14">Multi-pass membrane protein</topology>
    </subcellularLocation>
</comment>
<dbReference type="NCBIfam" id="NF007465">
    <property type="entry name" value="PRK10044.1"/>
    <property type="match status" value="1"/>
</dbReference>
<organism evidence="21 22">
    <name type="scientific">Serratia rhizosphaerae</name>
    <dbReference type="NCBI Taxonomy" id="2597702"/>
    <lineage>
        <taxon>Bacteria</taxon>
        <taxon>Pseudomonadati</taxon>
        <taxon>Pseudomonadota</taxon>
        <taxon>Gammaproteobacteria</taxon>
        <taxon>Enterobacterales</taxon>
        <taxon>Yersiniaceae</taxon>
        <taxon>Serratia</taxon>
    </lineage>
</organism>
<sequence>MATKRPSPSPTAFNRFPVRGSAIAIAAALSALSLSVQAAENKAAGAKEDTLTVVGSSNRQQESAWGPVGTYAAKHSATGTKTDTPLVKTPQSVSVVTREEMEMRQSETVKSALGYTPGVMVGNRGASTAYDSVNIRGFSSVGTNLYLDGLKLQDDNYSIYQVDPYFLERAEVLRGPVSVLYGKSNPGGLVSLVSKRPTGEELREVQFKMGTDNLFQTGFDFGGTLDDDGVYSYRLTGLARSEDQQQVGEQSKRYAIAPSFSWRPDDRTTFTLLSSFQDDPDVGYYGWLPKEGTVENGVNGKLPTSFNDGEPGYNNISRKQQMIGYSFEHAFNDTWSVRQNLRYSKMDVDYRSIYGLGISPTNPSELTRGVMNSKEHLSSFAVDSQAQAKFATGDVDHTLLMGVDYMRMRNDIVYEYGTASNLNVVAPNYGNDSYTINGSANQVNRQEQTGLYLQDQAEWNNWVLTLGGRYDWSQTSTTNRAAQNTRSEQNDSEFTGRAGLNYVFDNGIAPYFSYSESFEPTAGTDAFGKPFSPSKGKQYEAGVKYAPDNRPITASVALYQLTKTNNKVAYPDNPVFSIQGGEIRSRGVEVEAKAALSANVNVLGSYTYTDAEYTKDTTNQGHTPAAIPKHMASLWADYTFHETALSGLTLGSGVRYVGSSYGDEANTFKVKDYTVVDAAVKYDLARFNLPGSSVGININNLFDKEYVSSCFNTYGCYWGAERQVVATATFRF</sequence>
<comment type="similarity">
    <text evidence="2 14 17">Belongs to the TonB-dependent receptor family.</text>
</comment>
<evidence type="ECO:0000256" key="8">
    <source>
        <dbReference type="ARBA" id="ARBA00023004"/>
    </source>
</evidence>
<keyword evidence="11 14" id="KW-0472">Membrane</keyword>
<evidence type="ECO:0000256" key="2">
    <source>
        <dbReference type="ARBA" id="ARBA00009810"/>
    </source>
</evidence>
<name>A0ABX6GPD9_9GAMM</name>
<keyword evidence="3 14" id="KW-0813">Transport</keyword>